<accession>A0A0H4P9J0</accession>
<dbReference type="AlphaFoldDB" id="A0A0H4P9J0"/>
<dbReference type="Proteomes" id="UP000036520">
    <property type="component" value="Chromosome"/>
</dbReference>
<evidence type="ECO:0000313" key="1">
    <source>
        <dbReference type="EMBL" id="AKP51146.1"/>
    </source>
</evidence>
<reference evidence="1 2" key="1">
    <citation type="submission" date="2015-07" db="EMBL/GenBank/DDBJ databases">
        <authorList>
            <person name="Kim K.M."/>
        </authorList>
    </citation>
    <scope>NUCLEOTIDE SEQUENCE [LARGE SCALE GENOMIC DNA]</scope>
    <source>
        <strain evidence="1 2">KCTC 12363</strain>
    </source>
</reference>
<evidence type="ECO:0000313" key="2">
    <source>
        <dbReference type="Proteomes" id="UP000036520"/>
    </source>
</evidence>
<gene>
    <name evidence="1" type="ORF">CA2015_1711</name>
</gene>
<dbReference type="EMBL" id="CP012040">
    <property type="protein sequence ID" value="AKP51146.1"/>
    <property type="molecule type" value="Genomic_DNA"/>
</dbReference>
<proteinExistence type="predicted"/>
<dbReference type="KEGG" id="camu:CA2015_1711"/>
<keyword evidence="2" id="KW-1185">Reference proteome</keyword>
<name>A0A0H4P9J0_9BACT</name>
<dbReference type="STRING" id="320787.CA2015_1711"/>
<dbReference type="PATRIC" id="fig|320787.5.peg.1887"/>
<organism evidence="1 2">
    <name type="scientific">Cyclobacterium amurskyense</name>
    <dbReference type="NCBI Taxonomy" id="320787"/>
    <lineage>
        <taxon>Bacteria</taxon>
        <taxon>Pseudomonadati</taxon>
        <taxon>Bacteroidota</taxon>
        <taxon>Cytophagia</taxon>
        <taxon>Cytophagales</taxon>
        <taxon>Cyclobacteriaceae</taxon>
        <taxon>Cyclobacterium</taxon>
    </lineage>
</organism>
<protein>
    <submittedName>
        <fullName evidence="1">Uncharacterized protein</fullName>
    </submittedName>
</protein>
<sequence length="122" mass="14394">MALLKKDLDLERRWSKLLSGLHEIFGKKPSDLNAVLFIIGVQELGKGPRHFTKEEKQDLMHIAVCKVLSFSDFYTLDFIDQDGWPHWKLIKKLPHLNTAEQEKMLKIHVLDYFEDEFEIDIK</sequence>